<evidence type="ECO:0000256" key="2">
    <source>
        <dbReference type="SAM" id="Phobius"/>
    </source>
</evidence>
<dbReference type="AlphaFoldDB" id="A0AAD8Q5S4"/>
<keyword evidence="4" id="KW-1185">Reference proteome</keyword>
<comment type="caution">
    <text evidence="3">The sequence shown here is derived from an EMBL/GenBank/DDBJ whole genome shotgun (WGS) entry which is preliminary data.</text>
</comment>
<protein>
    <submittedName>
        <fullName evidence="3">Uncharacterized protein</fullName>
    </submittedName>
</protein>
<dbReference type="RefSeq" id="XP_060417294.1">
    <property type="nucleotide sequence ID" value="XM_060562367.1"/>
</dbReference>
<dbReference type="GeneID" id="85446607"/>
<proteinExistence type="predicted"/>
<dbReference type="EMBL" id="JAHLJV010000012">
    <property type="protein sequence ID" value="KAK1596408.1"/>
    <property type="molecule type" value="Genomic_DNA"/>
</dbReference>
<name>A0AAD8Q5S4_9PEZI</name>
<accession>A0AAD8Q5S4</accession>
<feature type="region of interest" description="Disordered" evidence="1">
    <location>
        <begin position="178"/>
        <end position="217"/>
    </location>
</feature>
<evidence type="ECO:0000256" key="1">
    <source>
        <dbReference type="SAM" id="MobiDB-lite"/>
    </source>
</evidence>
<evidence type="ECO:0000313" key="3">
    <source>
        <dbReference type="EMBL" id="KAK1596408.1"/>
    </source>
</evidence>
<evidence type="ECO:0000313" key="4">
    <source>
        <dbReference type="Proteomes" id="UP001230504"/>
    </source>
</evidence>
<sequence>MLFVLLEGGARDSNTGNDGREWPHVAFFFLFFFFFFFARCTPSLEARAKRSIGRQEKDTLRRPYASVVPHPEPDLLICSTASASAVVMWSSSLARPSWKKGWHASTRGNKPPKYLRRSLACDGGGVGGLCDCGLNRRDGRPFFSFFFFFFFRSIITGQRHGSRTRAALIGDRERVSSDMCVDSNPPPRANNMAPGIQRFSPRGGGGESVDGNRPSEG</sequence>
<feature type="transmembrane region" description="Helical" evidence="2">
    <location>
        <begin position="22"/>
        <end position="40"/>
    </location>
</feature>
<reference evidence="3" key="1">
    <citation type="submission" date="2021-06" db="EMBL/GenBank/DDBJ databases">
        <title>Comparative genomics, transcriptomics and evolutionary studies reveal genomic signatures of adaptation to plant cell wall in hemibiotrophic fungi.</title>
        <authorList>
            <consortium name="DOE Joint Genome Institute"/>
            <person name="Baroncelli R."/>
            <person name="Diaz J.F."/>
            <person name="Benocci T."/>
            <person name="Peng M."/>
            <person name="Battaglia E."/>
            <person name="Haridas S."/>
            <person name="Andreopoulos W."/>
            <person name="Labutti K."/>
            <person name="Pangilinan J."/>
            <person name="Floch G.L."/>
            <person name="Makela M.R."/>
            <person name="Henrissat B."/>
            <person name="Grigoriev I.V."/>
            <person name="Crouch J.A."/>
            <person name="De Vries R.P."/>
            <person name="Sukno S.A."/>
            <person name="Thon M.R."/>
        </authorList>
    </citation>
    <scope>NUCLEOTIDE SEQUENCE</scope>
    <source>
        <strain evidence="3">CBS 125086</strain>
    </source>
</reference>
<keyword evidence="2" id="KW-0472">Membrane</keyword>
<keyword evidence="2" id="KW-0812">Transmembrane</keyword>
<dbReference type="Proteomes" id="UP001230504">
    <property type="component" value="Unassembled WGS sequence"/>
</dbReference>
<organism evidence="3 4">
    <name type="scientific">Colletotrichum navitas</name>
    <dbReference type="NCBI Taxonomy" id="681940"/>
    <lineage>
        <taxon>Eukaryota</taxon>
        <taxon>Fungi</taxon>
        <taxon>Dikarya</taxon>
        <taxon>Ascomycota</taxon>
        <taxon>Pezizomycotina</taxon>
        <taxon>Sordariomycetes</taxon>
        <taxon>Hypocreomycetidae</taxon>
        <taxon>Glomerellales</taxon>
        <taxon>Glomerellaceae</taxon>
        <taxon>Colletotrichum</taxon>
        <taxon>Colletotrichum graminicola species complex</taxon>
    </lineage>
</organism>
<gene>
    <name evidence="3" type="ORF">LY79DRAFT_64198</name>
</gene>
<keyword evidence="2" id="KW-1133">Transmembrane helix</keyword>